<dbReference type="HOGENOM" id="CLU_052397_0_0_1"/>
<name>W4JYZ0_HETIT</name>
<dbReference type="OrthoDB" id="3357985at2759"/>
<dbReference type="Gene3D" id="3.30.710.10">
    <property type="entry name" value="Potassium Channel Kv1.1, Chain A"/>
    <property type="match status" value="1"/>
</dbReference>
<gene>
    <name evidence="2" type="ORF">HETIRDRAFT_324478</name>
</gene>
<dbReference type="EMBL" id="KI925461">
    <property type="protein sequence ID" value="ETW78694.1"/>
    <property type="molecule type" value="Genomic_DNA"/>
</dbReference>
<dbReference type="InterPro" id="IPR011333">
    <property type="entry name" value="SKP1/BTB/POZ_sf"/>
</dbReference>
<dbReference type="SUPFAM" id="SSF54695">
    <property type="entry name" value="POZ domain"/>
    <property type="match status" value="1"/>
</dbReference>
<dbReference type="GeneID" id="20671058"/>
<dbReference type="PROSITE" id="PS50097">
    <property type="entry name" value="BTB"/>
    <property type="match status" value="1"/>
</dbReference>
<dbReference type="RefSeq" id="XP_009549010.1">
    <property type="nucleotide sequence ID" value="XM_009550715.1"/>
</dbReference>
<dbReference type="STRING" id="747525.W4JYZ0"/>
<proteinExistence type="predicted"/>
<feature type="domain" description="BTB" evidence="1">
    <location>
        <begin position="23"/>
        <end position="93"/>
    </location>
</feature>
<evidence type="ECO:0000313" key="2">
    <source>
        <dbReference type="EMBL" id="ETW78694.1"/>
    </source>
</evidence>
<sequence length="313" mass="35024">MTSLLTPAADDSDFGPPFDDADADIILRSSDGFRFHVYKVILSKASPFFRDMFSIPQPKSDTASTATSIEQALHVIPVSEDKSTLASLLKLCYPLEEYPVFTIPEVLLLAAAAKKYDMDRAYQASSQFFARSPALAAYPATAYGIACKHHLEEEARIAALQCLNRPMSLEDLSTEMQEVDGRALYCLWQYHRKCADKASSLATEFSWIERRSDEIWNWAKANTENCRCDKKTVRVANGEDWLAREWWTSYMERAREGLTKTPASTTVTALRILYPSIEKAGPCGVCCQLAAEAMISFSNHFAKQVDLQIAQVS</sequence>
<dbReference type="KEGG" id="hir:HETIRDRAFT_324478"/>
<dbReference type="InterPro" id="IPR000210">
    <property type="entry name" value="BTB/POZ_dom"/>
</dbReference>
<protein>
    <recommendedName>
        <fullName evidence="1">BTB domain-containing protein</fullName>
    </recommendedName>
</protein>
<accession>W4JYZ0</accession>
<dbReference type="InParanoid" id="W4JYZ0"/>
<keyword evidence="3" id="KW-1185">Reference proteome</keyword>
<dbReference type="CDD" id="cd18186">
    <property type="entry name" value="BTB_POZ_ZBTB_KLHL-like"/>
    <property type="match status" value="1"/>
</dbReference>
<organism evidence="2 3">
    <name type="scientific">Heterobasidion irregulare (strain TC 32-1)</name>
    <dbReference type="NCBI Taxonomy" id="747525"/>
    <lineage>
        <taxon>Eukaryota</taxon>
        <taxon>Fungi</taxon>
        <taxon>Dikarya</taxon>
        <taxon>Basidiomycota</taxon>
        <taxon>Agaricomycotina</taxon>
        <taxon>Agaricomycetes</taxon>
        <taxon>Russulales</taxon>
        <taxon>Bondarzewiaceae</taxon>
        <taxon>Heterobasidion</taxon>
        <taxon>Heterobasidion annosum species complex</taxon>
    </lineage>
</organism>
<dbReference type="SMART" id="SM00225">
    <property type="entry name" value="BTB"/>
    <property type="match status" value="1"/>
</dbReference>
<evidence type="ECO:0000259" key="1">
    <source>
        <dbReference type="PROSITE" id="PS50097"/>
    </source>
</evidence>
<dbReference type="Proteomes" id="UP000030671">
    <property type="component" value="Unassembled WGS sequence"/>
</dbReference>
<evidence type="ECO:0000313" key="3">
    <source>
        <dbReference type="Proteomes" id="UP000030671"/>
    </source>
</evidence>
<reference evidence="2 3" key="1">
    <citation type="journal article" date="2012" name="New Phytol.">
        <title>Insight into trade-off between wood decay and parasitism from the genome of a fungal forest pathogen.</title>
        <authorList>
            <person name="Olson A."/>
            <person name="Aerts A."/>
            <person name="Asiegbu F."/>
            <person name="Belbahri L."/>
            <person name="Bouzid O."/>
            <person name="Broberg A."/>
            <person name="Canback B."/>
            <person name="Coutinho P.M."/>
            <person name="Cullen D."/>
            <person name="Dalman K."/>
            <person name="Deflorio G."/>
            <person name="van Diepen L.T."/>
            <person name="Dunand C."/>
            <person name="Duplessis S."/>
            <person name="Durling M."/>
            <person name="Gonthier P."/>
            <person name="Grimwood J."/>
            <person name="Fossdal C.G."/>
            <person name="Hansson D."/>
            <person name="Henrissat B."/>
            <person name="Hietala A."/>
            <person name="Himmelstrand K."/>
            <person name="Hoffmeister D."/>
            <person name="Hogberg N."/>
            <person name="James T.Y."/>
            <person name="Karlsson M."/>
            <person name="Kohler A."/>
            <person name="Kues U."/>
            <person name="Lee Y.H."/>
            <person name="Lin Y.C."/>
            <person name="Lind M."/>
            <person name="Lindquist E."/>
            <person name="Lombard V."/>
            <person name="Lucas S."/>
            <person name="Lunden K."/>
            <person name="Morin E."/>
            <person name="Murat C."/>
            <person name="Park J."/>
            <person name="Raffaello T."/>
            <person name="Rouze P."/>
            <person name="Salamov A."/>
            <person name="Schmutz J."/>
            <person name="Solheim H."/>
            <person name="Stahlberg J."/>
            <person name="Velez H."/>
            <person name="de Vries R.P."/>
            <person name="Wiebenga A."/>
            <person name="Woodward S."/>
            <person name="Yakovlev I."/>
            <person name="Garbelotto M."/>
            <person name="Martin F."/>
            <person name="Grigoriev I.V."/>
            <person name="Stenlid J."/>
        </authorList>
    </citation>
    <scope>NUCLEOTIDE SEQUENCE [LARGE SCALE GENOMIC DNA]</scope>
    <source>
        <strain evidence="2 3">TC 32-1</strain>
    </source>
</reference>
<dbReference type="Pfam" id="PF00651">
    <property type="entry name" value="BTB"/>
    <property type="match status" value="1"/>
</dbReference>
<dbReference type="AlphaFoldDB" id="W4JYZ0"/>